<feature type="transmembrane region" description="Helical" evidence="6">
    <location>
        <begin position="300"/>
        <end position="322"/>
    </location>
</feature>
<keyword evidence="2 6" id="KW-0812">Transmembrane</keyword>
<evidence type="ECO:0000256" key="4">
    <source>
        <dbReference type="ARBA" id="ARBA00023136"/>
    </source>
</evidence>
<dbReference type="CDD" id="cd06174">
    <property type="entry name" value="MFS"/>
    <property type="match status" value="1"/>
</dbReference>
<feature type="transmembrane region" description="Helical" evidence="6">
    <location>
        <begin position="359"/>
        <end position="384"/>
    </location>
</feature>
<dbReference type="InterPro" id="IPR020846">
    <property type="entry name" value="MFS_dom"/>
</dbReference>
<feature type="transmembrane region" description="Helical" evidence="6">
    <location>
        <begin position="264"/>
        <end position="288"/>
    </location>
</feature>
<proteinExistence type="predicted"/>
<evidence type="ECO:0000256" key="1">
    <source>
        <dbReference type="ARBA" id="ARBA00004651"/>
    </source>
</evidence>
<name>A0A5J5ISW8_9MICO</name>
<gene>
    <name evidence="8" type="ORF">F6B42_00920</name>
</gene>
<dbReference type="GO" id="GO:0005886">
    <property type="term" value="C:plasma membrane"/>
    <property type="evidence" value="ECO:0007669"/>
    <property type="project" value="UniProtKB-SubCell"/>
</dbReference>
<dbReference type="PANTHER" id="PTHR23528">
    <property type="match status" value="1"/>
</dbReference>
<organism evidence="8 9">
    <name type="scientific">Microbacterium radiodurans</name>
    <dbReference type="NCBI Taxonomy" id="661398"/>
    <lineage>
        <taxon>Bacteria</taxon>
        <taxon>Bacillati</taxon>
        <taxon>Actinomycetota</taxon>
        <taxon>Actinomycetes</taxon>
        <taxon>Micrococcales</taxon>
        <taxon>Microbacteriaceae</taxon>
        <taxon>Microbacterium</taxon>
    </lineage>
</organism>
<feature type="transmembrane region" description="Helical" evidence="6">
    <location>
        <begin position="429"/>
        <end position="450"/>
    </location>
</feature>
<feature type="region of interest" description="Disordered" evidence="5">
    <location>
        <begin position="1"/>
        <end position="44"/>
    </location>
</feature>
<dbReference type="PANTHER" id="PTHR23528:SF1">
    <property type="entry name" value="MAJOR FACILITATOR SUPERFAMILY (MFS) PROFILE DOMAIN-CONTAINING PROTEIN"/>
    <property type="match status" value="1"/>
</dbReference>
<accession>A0A5J5ISW8</accession>
<sequence>MTRGDDRDHNDFLSQSGNRLTRIEAQPSVGQMEHGSSGDEPAPGRPVDARTILLIVLGTFGGAVATLVPMAFSLALRIDQLAPGRPELLGVVIAVSAATALVTSPIGGLLSDRTRTRWGKRRPFTVVGVALGLSGVPVLVLAEDVLTLCAGWVVCSLGFATAASSVRNLQADRLPSSQRGRVSGLTSLTMQLAPVFGILLVGSVAHDTTLLFALPAAVGAVSLLTFAILVSEPSSGRARPPTRLSVLGVVRSYGFRPRQAPDFAWLWAGRFIVFSGLTLTTSYSTFFYAQRLGLEIPDVAGILAVTSMLSIVSLGCGSLGAGWLSDRTGRRRPFVIVGGAVAATGCAIAATAWSLPVLLAGSFLMSLGVATLTSVGAAIGLDVLPDRDTQAGRYMAIMMFSQRVPSVLAPLVGPLLLSLPGGPPSGNFAALYVTAAVLLAGGSGVIAAMVRGVR</sequence>
<dbReference type="InterPro" id="IPR036259">
    <property type="entry name" value="MFS_trans_sf"/>
</dbReference>
<feature type="transmembrane region" description="Helical" evidence="6">
    <location>
        <begin position="334"/>
        <end position="353"/>
    </location>
</feature>
<feature type="transmembrane region" description="Helical" evidence="6">
    <location>
        <begin position="52"/>
        <end position="76"/>
    </location>
</feature>
<keyword evidence="3 6" id="KW-1133">Transmembrane helix</keyword>
<feature type="transmembrane region" description="Helical" evidence="6">
    <location>
        <begin position="184"/>
        <end position="204"/>
    </location>
</feature>
<dbReference type="PROSITE" id="PS50850">
    <property type="entry name" value="MFS"/>
    <property type="match status" value="1"/>
</dbReference>
<feature type="domain" description="Major facilitator superfamily (MFS) profile" evidence="7">
    <location>
        <begin position="51"/>
        <end position="454"/>
    </location>
</feature>
<keyword evidence="9" id="KW-1185">Reference proteome</keyword>
<evidence type="ECO:0000256" key="2">
    <source>
        <dbReference type="ARBA" id="ARBA00022692"/>
    </source>
</evidence>
<dbReference type="SUPFAM" id="SSF103473">
    <property type="entry name" value="MFS general substrate transporter"/>
    <property type="match status" value="1"/>
</dbReference>
<feature type="transmembrane region" description="Helical" evidence="6">
    <location>
        <begin position="88"/>
        <end position="110"/>
    </location>
</feature>
<evidence type="ECO:0000256" key="5">
    <source>
        <dbReference type="SAM" id="MobiDB-lite"/>
    </source>
</evidence>
<dbReference type="Pfam" id="PF07690">
    <property type="entry name" value="MFS_1"/>
    <property type="match status" value="2"/>
</dbReference>
<dbReference type="OrthoDB" id="7584869at2"/>
<protein>
    <submittedName>
        <fullName evidence="8">MFS transporter</fullName>
    </submittedName>
</protein>
<comment type="caution">
    <text evidence="8">The sequence shown here is derived from an EMBL/GenBank/DDBJ whole genome shotgun (WGS) entry which is preliminary data.</text>
</comment>
<dbReference type="Gene3D" id="1.20.1250.20">
    <property type="entry name" value="MFS general substrate transporter like domains"/>
    <property type="match status" value="2"/>
</dbReference>
<evidence type="ECO:0000259" key="7">
    <source>
        <dbReference type="PROSITE" id="PS50850"/>
    </source>
</evidence>
<feature type="transmembrane region" description="Helical" evidence="6">
    <location>
        <begin position="145"/>
        <end position="163"/>
    </location>
</feature>
<evidence type="ECO:0000256" key="6">
    <source>
        <dbReference type="SAM" id="Phobius"/>
    </source>
</evidence>
<dbReference type="Proteomes" id="UP000327039">
    <property type="component" value="Unassembled WGS sequence"/>
</dbReference>
<feature type="transmembrane region" description="Helical" evidence="6">
    <location>
        <begin position="396"/>
        <end position="417"/>
    </location>
</feature>
<feature type="transmembrane region" description="Helical" evidence="6">
    <location>
        <begin position="122"/>
        <end position="139"/>
    </location>
</feature>
<feature type="compositionally biased region" description="Basic and acidic residues" evidence="5">
    <location>
        <begin position="1"/>
        <end position="11"/>
    </location>
</feature>
<evidence type="ECO:0000313" key="9">
    <source>
        <dbReference type="Proteomes" id="UP000327039"/>
    </source>
</evidence>
<evidence type="ECO:0000256" key="3">
    <source>
        <dbReference type="ARBA" id="ARBA00022989"/>
    </source>
</evidence>
<dbReference type="InterPro" id="IPR011701">
    <property type="entry name" value="MFS"/>
</dbReference>
<feature type="transmembrane region" description="Helical" evidence="6">
    <location>
        <begin position="210"/>
        <end position="230"/>
    </location>
</feature>
<keyword evidence="4 6" id="KW-0472">Membrane</keyword>
<dbReference type="GO" id="GO:0022857">
    <property type="term" value="F:transmembrane transporter activity"/>
    <property type="evidence" value="ECO:0007669"/>
    <property type="project" value="InterPro"/>
</dbReference>
<evidence type="ECO:0000313" key="8">
    <source>
        <dbReference type="EMBL" id="KAA9089097.1"/>
    </source>
</evidence>
<dbReference type="EMBL" id="VYRZ01000001">
    <property type="protein sequence ID" value="KAA9089097.1"/>
    <property type="molecule type" value="Genomic_DNA"/>
</dbReference>
<dbReference type="AlphaFoldDB" id="A0A5J5ISW8"/>
<reference evidence="9" key="1">
    <citation type="submission" date="2019-09" db="EMBL/GenBank/DDBJ databases">
        <title>Mumia zhuanghuii sp. nov. isolated from the intestinal contents of plateau pika (Ochotona curzoniae) in the Qinghai-Tibet plateau of China.</title>
        <authorList>
            <person name="Tian Z."/>
        </authorList>
    </citation>
    <scope>NUCLEOTIDE SEQUENCE [LARGE SCALE GENOMIC DNA]</scope>
    <source>
        <strain evidence="9">DSM 25564</strain>
    </source>
</reference>
<comment type="subcellular location">
    <subcellularLocation>
        <location evidence="1">Cell membrane</location>
        <topology evidence="1">Multi-pass membrane protein</topology>
    </subcellularLocation>
</comment>